<dbReference type="Gene3D" id="3.80.10.10">
    <property type="entry name" value="Ribonuclease Inhibitor"/>
    <property type="match status" value="1"/>
</dbReference>
<dbReference type="InterPro" id="IPR055411">
    <property type="entry name" value="LRR_FXL15/At3g58940/PEG3-like"/>
</dbReference>
<dbReference type="EMBL" id="MNCJ02000331">
    <property type="protein sequence ID" value="KAF5762058.1"/>
    <property type="molecule type" value="Genomic_DNA"/>
</dbReference>
<gene>
    <name evidence="4" type="ORF">HanXRQr2_Chr16g0772461</name>
</gene>
<evidence type="ECO:0000313" key="4">
    <source>
        <dbReference type="EMBL" id="KAF5762058.1"/>
    </source>
</evidence>
<dbReference type="PANTHER" id="PTHR31639">
    <property type="entry name" value="F-BOX PROTEIN-LIKE"/>
    <property type="match status" value="1"/>
</dbReference>
<dbReference type="InterPro" id="IPR032675">
    <property type="entry name" value="LRR_dom_sf"/>
</dbReference>
<name>A0A9K3H0J8_HELAN</name>
<feature type="domain" description="F-box" evidence="2">
    <location>
        <begin position="19"/>
        <end position="55"/>
    </location>
</feature>
<organism evidence="4 5">
    <name type="scientific">Helianthus annuus</name>
    <name type="common">Common sunflower</name>
    <dbReference type="NCBI Taxonomy" id="4232"/>
    <lineage>
        <taxon>Eukaryota</taxon>
        <taxon>Viridiplantae</taxon>
        <taxon>Streptophyta</taxon>
        <taxon>Embryophyta</taxon>
        <taxon>Tracheophyta</taxon>
        <taxon>Spermatophyta</taxon>
        <taxon>Magnoliopsida</taxon>
        <taxon>eudicotyledons</taxon>
        <taxon>Gunneridae</taxon>
        <taxon>Pentapetalae</taxon>
        <taxon>asterids</taxon>
        <taxon>campanulids</taxon>
        <taxon>Asterales</taxon>
        <taxon>Asteraceae</taxon>
        <taxon>Asteroideae</taxon>
        <taxon>Heliantheae alliance</taxon>
        <taxon>Heliantheae</taxon>
        <taxon>Helianthus</taxon>
    </lineage>
</organism>
<sequence>MGLIQGTHKAPKLAPQDFISSMPDIVINNILDRLPFRNAVRTSVLSSNWRFKWTMLTQLVLDVDFFDSLEAVDEDEEDEEEDEDEEDEEEDEDEEDEEEVDDDESNNESIVSKLLLQLRGPITKFELSVDDISDADDMDNWILFLSRRGLKDLTLNNWGPTPLNLPTHLFSCVELKHLKLRNCSFSLPPTFHGFPNLLSLYLRVEFEDNIQLGEFFTRCPLLEKLTMDDLFEMDKVNIVEIAKQENLKILSLKFHDSHDETTTASSSNIFELVGSLPKLQELHLDFEECRLIEGGGKKSFFTVFPCLKVLKLSDICLDNGIMFSFAFELIRSSPNLQTLEITPSNWSANSPPQVDCSTTRLLQLQSVMFDCLKGSENEIRLIKYLLACSPSLKRMHIFSCHFSSSEQKLVFVRKLLKLYRASPVVELELFWH</sequence>
<evidence type="ECO:0000256" key="1">
    <source>
        <dbReference type="SAM" id="MobiDB-lite"/>
    </source>
</evidence>
<evidence type="ECO:0000259" key="3">
    <source>
        <dbReference type="Pfam" id="PF24758"/>
    </source>
</evidence>
<dbReference type="Gramene" id="mRNA:HanXRQr2_Chr16g0772461">
    <property type="protein sequence ID" value="mRNA:HanXRQr2_Chr16g0772461"/>
    <property type="gene ID" value="HanXRQr2_Chr16g0772461"/>
</dbReference>
<evidence type="ECO:0000259" key="2">
    <source>
        <dbReference type="Pfam" id="PF00646"/>
    </source>
</evidence>
<reference evidence="4" key="2">
    <citation type="submission" date="2020-06" db="EMBL/GenBank/DDBJ databases">
        <title>Helianthus annuus Genome sequencing and assembly Release 2.</title>
        <authorList>
            <person name="Gouzy J."/>
            <person name="Langlade N."/>
            <person name="Munos S."/>
        </authorList>
    </citation>
    <scope>NUCLEOTIDE SEQUENCE</scope>
    <source>
        <tissue evidence="4">Leaves</tissue>
    </source>
</reference>
<dbReference type="InterPro" id="IPR036047">
    <property type="entry name" value="F-box-like_dom_sf"/>
</dbReference>
<dbReference type="Pfam" id="PF24758">
    <property type="entry name" value="LRR_At5g56370"/>
    <property type="match status" value="1"/>
</dbReference>
<reference evidence="4" key="1">
    <citation type="journal article" date="2017" name="Nature">
        <title>The sunflower genome provides insights into oil metabolism, flowering and Asterid evolution.</title>
        <authorList>
            <person name="Badouin H."/>
            <person name="Gouzy J."/>
            <person name="Grassa C.J."/>
            <person name="Murat F."/>
            <person name="Staton S.E."/>
            <person name="Cottret L."/>
            <person name="Lelandais-Briere C."/>
            <person name="Owens G.L."/>
            <person name="Carrere S."/>
            <person name="Mayjonade B."/>
            <person name="Legrand L."/>
            <person name="Gill N."/>
            <person name="Kane N.C."/>
            <person name="Bowers J.E."/>
            <person name="Hubner S."/>
            <person name="Bellec A."/>
            <person name="Berard A."/>
            <person name="Berges H."/>
            <person name="Blanchet N."/>
            <person name="Boniface M.C."/>
            <person name="Brunel D."/>
            <person name="Catrice O."/>
            <person name="Chaidir N."/>
            <person name="Claudel C."/>
            <person name="Donnadieu C."/>
            <person name="Faraut T."/>
            <person name="Fievet G."/>
            <person name="Helmstetter N."/>
            <person name="King M."/>
            <person name="Knapp S.J."/>
            <person name="Lai Z."/>
            <person name="Le Paslier M.C."/>
            <person name="Lippi Y."/>
            <person name="Lorenzon L."/>
            <person name="Mandel J.R."/>
            <person name="Marage G."/>
            <person name="Marchand G."/>
            <person name="Marquand E."/>
            <person name="Bret-Mestries E."/>
            <person name="Morien E."/>
            <person name="Nambeesan S."/>
            <person name="Nguyen T."/>
            <person name="Pegot-Espagnet P."/>
            <person name="Pouilly N."/>
            <person name="Raftis F."/>
            <person name="Sallet E."/>
            <person name="Schiex T."/>
            <person name="Thomas J."/>
            <person name="Vandecasteele C."/>
            <person name="Vares D."/>
            <person name="Vear F."/>
            <person name="Vautrin S."/>
            <person name="Crespi M."/>
            <person name="Mangin B."/>
            <person name="Burke J.M."/>
            <person name="Salse J."/>
            <person name="Munos S."/>
            <person name="Vincourt P."/>
            <person name="Rieseberg L.H."/>
            <person name="Langlade N.B."/>
        </authorList>
    </citation>
    <scope>NUCLEOTIDE SEQUENCE</scope>
    <source>
        <tissue evidence="4">Leaves</tissue>
    </source>
</reference>
<dbReference type="SUPFAM" id="SSF52047">
    <property type="entry name" value="RNI-like"/>
    <property type="match status" value="1"/>
</dbReference>
<dbReference type="InterPro" id="IPR001810">
    <property type="entry name" value="F-box_dom"/>
</dbReference>
<accession>A0A9K3H0J8</accession>
<feature type="region of interest" description="Disordered" evidence="1">
    <location>
        <begin position="71"/>
        <end position="107"/>
    </location>
</feature>
<feature type="domain" description="F-box/LRR-repeat protein 15/At3g58940/PEG3-like LRR" evidence="3">
    <location>
        <begin position="138"/>
        <end position="239"/>
    </location>
</feature>
<protein>
    <submittedName>
        <fullName evidence="4">F-box domain-containing protein</fullName>
    </submittedName>
</protein>
<evidence type="ECO:0000313" key="5">
    <source>
        <dbReference type="Proteomes" id="UP000215914"/>
    </source>
</evidence>
<feature type="compositionally biased region" description="Acidic residues" evidence="1">
    <location>
        <begin position="71"/>
        <end position="106"/>
    </location>
</feature>
<dbReference type="Pfam" id="PF00646">
    <property type="entry name" value="F-box"/>
    <property type="match status" value="1"/>
</dbReference>
<dbReference type="PANTHER" id="PTHR31639:SF312">
    <property type="entry name" value="CYCLIN-LIKE F-BOX"/>
    <property type="match status" value="1"/>
</dbReference>
<proteinExistence type="predicted"/>
<keyword evidence="5" id="KW-1185">Reference proteome</keyword>
<dbReference type="SUPFAM" id="SSF81383">
    <property type="entry name" value="F-box domain"/>
    <property type="match status" value="1"/>
</dbReference>
<dbReference type="AlphaFoldDB" id="A0A9K3H0J8"/>
<dbReference type="Proteomes" id="UP000215914">
    <property type="component" value="Unassembled WGS sequence"/>
</dbReference>
<comment type="caution">
    <text evidence="4">The sequence shown here is derived from an EMBL/GenBank/DDBJ whole genome shotgun (WGS) entry which is preliminary data.</text>
</comment>